<dbReference type="SMART" id="SM00209">
    <property type="entry name" value="TSP1"/>
    <property type="match status" value="1"/>
</dbReference>
<feature type="compositionally biased region" description="Acidic residues" evidence="1">
    <location>
        <begin position="421"/>
        <end position="444"/>
    </location>
</feature>
<dbReference type="SUPFAM" id="SSF82895">
    <property type="entry name" value="TSP-1 type 1 repeat"/>
    <property type="match status" value="1"/>
</dbReference>
<sequence>MLKLSLLYLLLIIPLYGNSPVPRMETWMEMDQGDGFVDRDLTSSLTGAESFGSAHKNYQNALIRKKQDDNEDETENDGSMNMFYEGMSNAMQRRSPMSVVPIQNQYSNYPYTKYMANLNQPMYMNRYAMKGDRFRMPLGTDNMGPSYYRNQRYNDLFSPGALGSQDQAVFVPNSDKLTKCSVCQSKNTGFDPDAALNTPEGSESYEESEYSPENEGRMKNKLNDEELCEEQFEEDDPGMEESDYYNEDRNPALVGEDASDTVDADYSQINPHGIIYKREENKSLKSKSLSKGDEGLHDADSKLKAVTKSDPILPAVAPKEGHEIPKSDTKLHLSQDNDAIWKAKMQSKELSDVMRDSQRALEEVQMYQQKLTSKPQYSYHNFDWKADNYLRGQKRNLEEGRRNKREDEDEQKNMKTGSDEGGGEYEDEEGKGHNDEEEYYEEAEFDGRKTAESGPLCENYNCFHKREANKDVGRRDAKNVTSSEDHDLTLENAPVEHEDRSKKYVVREGAKGRKAVARKGAKVWDTWGKWSPCSVTCGVGRMTRWRHCIAGGCAQGEKEALIKTCTFPAC</sequence>
<dbReference type="InterPro" id="IPR036383">
    <property type="entry name" value="TSP1_rpt_sf"/>
</dbReference>
<dbReference type="PROSITE" id="PS50092">
    <property type="entry name" value="TSP1"/>
    <property type="match status" value="1"/>
</dbReference>
<feature type="region of interest" description="Disordered" evidence="1">
    <location>
        <begin position="395"/>
        <end position="447"/>
    </location>
</feature>
<dbReference type="EMBL" id="JARGDH010000001">
    <property type="protein sequence ID" value="KAL0279903.1"/>
    <property type="molecule type" value="Genomic_DNA"/>
</dbReference>
<feature type="region of interest" description="Disordered" evidence="1">
    <location>
        <begin position="301"/>
        <end position="331"/>
    </location>
</feature>
<name>A0AAW2IDV9_9NEOP</name>
<protein>
    <submittedName>
        <fullName evidence="3">Uncharacterized protein</fullName>
    </submittedName>
</protein>
<evidence type="ECO:0000313" key="3">
    <source>
        <dbReference type="EMBL" id="KAL0279903.1"/>
    </source>
</evidence>
<accession>A0AAW2IDV9</accession>
<keyword evidence="2" id="KW-0732">Signal</keyword>
<feature type="chain" id="PRO_5043755282" evidence="2">
    <location>
        <begin position="18"/>
        <end position="570"/>
    </location>
</feature>
<feature type="signal peptide" evidence="2">
    <location>
        <begin position="1"/>
        <end position="17"/>
    </location>
</feature>
<feature type="compositionally biased region" description="Acidic residues" evidence="1">
    <location>
        <begin position="203"/>
        <end position="212"/>
    </location>
</feature>
<dbReference type="Gene3D" id="2.20.100.10">
    <property type="entry name" value="Thrombospondin type-1 (TSP1) repeat"/>
    <property type="match status" value="1"/>
</dbReference>
<comment type="caution">
    <text evidence="3">The sequence shown here is derived from an EMBL/GenBank/DDBJ whole genome shotgun (WGS) entry which is preliminary data.</text>
</comment>
<feature type="compositionally biased region" description="Basic and acidic residues" evidence="1">
    <location>
        <begin position="395"/>
        <end position="406"/>
    </location>
</feature>
<dbReference type="Pfam" id="PF00090">
    <property type="entry name" value="TSP_1"/>
    <property type="match status" value="1"/>
</dbReference>
<feature type="compositionally biased region" description="Basic and acidic residues" evidence="1">
    <location>
        <begin position="319"/>
        <end position="331"/>
    </location>
</feature>
<dbReference type="InterPro" id="IPR000884">
    <property type="entry name" value="TSP1_rpt"/>
</dbReference>
<gene>
    <name evidence="3" type="ORF">PYX00_001363</name>
</gene>
<organism evidence="3">
    <name type="scientific">Menopon gallinae</name>
    <name type="common">poultry shaft louse</name>
    <dbReference type="NCBI Taxonomy" id="328185"/>
    <lineage>
        <taxon>Eukaryota</taxon>
        <taxon>Metazoa</taxon>
        <taxon>Ecdysozoa</taxon>
        <taxon>Arthropoda</taxon>
        <taxon>Hexapoda</taxon>
        <taxon>Insecta</taxon>
        <taxon>Pterygota</taxon>
        <taxon>Neoptera</taxon>
        <taxon>Paraneoptera</taxon>
        <taxon>Psocodea</taxon>
        <taxon>Troctomorpha</taxon>
        <taxon>Phthiraptera</taxon>
        <taxon>Amblycera</taxon>
        <taxon>Menoponidae</taxon>
        <taxon>Menopon</taxon>
    </lineage>
</organism>
<evidence type="ECO:0000256" key="1">
    <source>
        <dbReference type="SAM" id="MobiDB-lite"/>
    </source>
</evidence>
<reference evidence="3" key="1">
    <citation type="journal article" date="2024" name="Gigascience">
        <title>Chromosome-level genome of the poultry shaft louse Menopon gallinae provides insight into the host-switching and adaptive evolution of parasitic lice.</title>
        <authorList>
            <person name="Xu Y."/>
            <person name="Ma L."/>
            <person name="Liu S."/>
            <person name="Liang Y."/>
            <person name="Liu Q."/>
            <person name="He Z."/>
            <person name="Tian L."/>
            <person name="Duan Y."/>
            <person name="Cai W."/>
            <person name="Li H."/>
            <person name="Song F."/>
        </authorList>
    </citation>
    <scope>NUCLEOTIDE SEQUENCE</scope>
    <source>
        <strain evidence="3">Cailab_2023a</strain>
    </source>
</reference>
<evidence type="ECO:0000256" key="2">
    <source>
        <dbReference type="SAM" id="SignalP"/>
    </source>
</evidence>
<dbReference type="AlphaFoldDB" id="A0AAW2IDV9"/>
<proteinExistence type="predicted"/>
<feature type="region of interest" description="Disordered" evidence="1">
    <location>
        <begin position="188"/>
        <end position="217"/>
    </location>
</feature>